<sequence>MSSSPIPTFYRVVFTLIDPFFCALGVATHLFTKNDVIAGLSPTALVPPAPETALLLDFLLGFFAMLGCLQVSLLRARPNDVPVWRALQGSTLVLDVIMTAATARKLVLEGRVGDPGAWLGGEWQNLAGNAAIGAVRAAFVLGIGMGGAKGKTA</sequence>
<dbReference type="PANTHER" id="PTHR37019">
    <property type="entry name" value="CHROMOSOME 1, WHOLE GENOME SHOTGUN SEQUENCE"/>
    <property type="match status" value="1"/>
</dbReference>
<keyword evidence="1" id="KW-1133">Transmembrane helix</keyword>
<dbReference type="PANTHER" id="PTHR37019:SF1">
    <property type="entry name" value="EXPERA DOMAIN-CONTAINING PROTEIN"/>
    <property type="match status" value="1"/>
</dbReference>
<proteinExistence type="predicted"/>
<evidence type="ECO:0000259" key="2">
    <source>
        <dbReference type="Pfam" id="PF24803"/>
    </source>
</evidence>
<keyword evidence="1" id="KW-0812">Transmembrane</keyword>
<feature type="transmembrane region" description="Helical" evidence="1">
    <location>
        <begin position="126"/>
        <end position="148"/>
    </location>
</feature>
<organism evidence="3 4">
    <name type="scientific">Ganoderma sinense ZZ0214-1</name>
    <dbReference type="NCBI Taxonomy" id="1077348"/>
    <lineage>
        <taxon>Eukaryota</taxon>
        <taxon>Fungi</taxon>
        <taxon>Dikarya</taxon>
        <taxon>Basidiomycota</taxon>
        <taxon>Agaricomycotina</taxon>
        <taxon>Agaricomycetes</taxon>
        <taxon>Polyporales</taxon>
        <taxon>Polyporaceae</taxon>
        <taxon>Ganoderma</taxon>
    </lineage>
</organism>
<evidence type="ECO:0000313" key="4">
    <source>
        <dbReference type="Proteomes" id="UP000230002"/>
    </source>
</evidence>
<name>A0A2G8SLA2_9APHY</name>
<accession>A0A2G8SLA2</accession>
<protein>
    <recommendedName>
        <fullName evidence="2">DUF7704 domain-containing protein</fullName>
    </recommendedName>
</protein>
<keyword evidence="4" id="KW-1185">Reference proteome</keyword>
<feature type="transmembrane region" description="Helical" evidence="1">
    <location>
        <begin position="86"/>
        <end position="106"/>
    </location>
</feature>
<feature type="domain" description="DUF7704" evidence="2">
    <location>
        <begin position="4"/>
        <end position="143"/>
    </location>
</feature>
<gene>
    <name evidence="3" type="ORF">GSI_03334</name>
</gene>
<keyword evidence="1" id="KW-0472">Membrane</keyword>
<evidence type="ECO:0000256" key="1">
    <source>
        <dbReference type="SAM" id="Phobius"/>
    </source>
</evidence>
<dbReference type="Pfam" id="PF24803">
    <property type="entry name" value="DUF7704"/>
    <property type="match status" value="1"/>
</dbReference>
<feature type="transmembrane region" description="Helical" evidence="1">
    <location>
        <begin position="52"/>
        <end position="74"/>
    </location>
</feature>
<feature type="transmembrane region" description="Helical" evidence="1">
    <location>
        <begin position="12"/>
        <end position="32"/>
    </location>
</feature>
<dbReference type="EMBL" id="AYKW01000005">
    <property type="protein sequence ID" value="PIL34556.1"/>
    <property type="molecule type" value="Genomic_DNA"/>
</dbReference>
<dbReference type="Proteomes" id="UP000230002">
    <property type="component" value="Unassembled WGS sequence"/>
</dbReference>
<comment type="caution">
    <text evidence="3">The sequence shown here is derived from an EMBL/GenBank/DDBJ whole genome shotgun (WGS) entry which is preliminary data.</text>
</comment>
<evidence type="ECO:0000313" key="3">
    <source>
        <dbReference type="EMBL" id="PIL34556.1"/>
    </source>
</evidence>
<reference evidence="3 4" key="1">
    <citation type="journal article" date="2015" name="Sci. Rep.">
        <title>Chromosome-level genome map provides insights into diverse defense mechanisms in the medicinal fungus Ganoderma sinense.</title>
        <authorList>
            <person name="Zhu Y."/>
            <person name="Xu J."/>
            <person name="Sun C."/>
            <person name="Zhou S."/>
            <person name="Xu H."/>
            <person name="Nelson D.R."/>
            <person name="Qian J."/>
            <person name="Song J."/>
            <person name="Luo H."/>
            <person name="Xiang L."/>
            <person name="Li Y."/>
            <person name="Xu Z."/>
            <person name="Ji A."/>
            <person name="Wang L."/>
            <person name="Lu S."/>
            <person name="Hayward A."/>
            <person name="Sun W."/>
            <person name="Li X."/>
            <person name="Schwartz D.C."/>
            <person name="Wang Y."/>
            <person name="Chen S."/>
        </authorList>
    </citation>
    <scope>NUCLEOTIDE SEQUENCE [LARGE SCALE GENOMIC DNA]</scope>
    <source>
        <strain evidence="3 4">ZZ0214-1</strain>
    </source>
</reference>
<dbReference type="AlphaFoldDB" id="A0A2G8SLA2"/>
<dbReference type="InterPro" id="IPR056121">
    <property type="entry name" value="DUF7704"/>
</dbReference>
<dbReference type="OrthoDB" id="5313995at2759"/>